<reference evidence="9 10" key="1">
    <citation type="submission" date="2023-10" db="EMBL/GenBank/DDBJ databases">
        <title>Genomes of two closely related lineages of the louse Polyplax serrata with different host specificities.</title>
        <authorList>
            <person name="Martinu J."/>
            <person name="Tarabai H."/>
            <person name="Stefka J."/>
            <person name="Hypsa V."/>
        </authorList>
    </citation>
    <scope>NUCLEOTIDE SEQUENCE [LARGE SCALE GENOMIC DNA]</scope>
    <source>
        <strain evidence="9">HR10_N</strain>
    </source>
</reference>
<evidence type="ECO:0008006" key="11">
    <source>
        <dbReference type="Google" id="ProtNLM"/>
    </source>
</evidence>
<dbReference type="GO" id="GO:1990904">
    <property type="term" value="C:ribonucleoprotein complex"/>
    <property type="evidence" value="ECO:0007669"/>
    <property type="project" value="InterPro"/>
</dbReference>
<feature type="compositionally biased region" description="Basic and acidic residues" evidence="5">
    <location>
        <begin position="37"/>
        <end position="46"/>
    </location>
</feature>
<dbReference type="CDD" id="cd08033">
    <property type="entry name" value="LARP_6"/>
    <property type="match status" value="1"/>
</dbReference>
<dbReference type="Proteomes" id="UP001372834">
    <property type="component" value="Unassembled WGS sequence"/>
</dbReference>
<dbReference type="PROSITE" id="PS50961">
    <property type="entry name" value="HTH_LA"/>
    <property type="match status" value="1"/>
</dbReference>
<dbReference type="SMART" id="SM00715">
    <property type="entry name" value="LA"/>
    <property type="match status" value="1"/>
</dbReference>
<dbReference type="PANTHER" id="PTHR22792:SF140">
    <property type="entry name" value="ACHILLES, ISOFORM A"/>
    <property type="match status" value="1"/>
</dbReference>
<dbReference type="EMBL" id="JAWJWE010000002">
    <property type="protein sequence ID" value="KAK6642785.1"/>
    <property type="molecule type" value="Genomic_DNA"/>
</dbReference>
<feature type="domain" description="SUZ-C" evidence="8">
    <location>
        <begin position="556"/>
        <end position="597"/>
    </location>
</feature>
<dbReference type="InterPro" id="IPR045180">
    <property type="entry name" value="La_dom_prot"/>
</dbReference>
<feature type="domain" description="RRM" evidence="6">
    <location>
        <begin position="220"/>
        <end position="312"/>
    </location>
</feature>
<feature type="region of interest" description="Disordered" evidence="5">
    <location>
        <begin position="482"/>
        <end position="508"/>
    </location>
</feature>
<evidence type="ECO:0000259" key="6">
    <source>
        <dbReference type="PROSITE" id="PS50102"/>
    </source>
</evidence>
<feature type="compositionally biased region" description="Basic and acidic residues" evidence="5">
    <location>
        <begin position="61"/>
        <end position="78"/>
    </location>
</feature>
<evidence type="ECO:0000256" key="5">
    <source>
        <dbReference type="SAM" id="MobiDB-lite"/>
    </source>
</evidence>
<protein>
    <recommendedName>
        <fullName evidence="11">La-related protein 6</fullName>
    </recommendedName>
</protein>
<feature type="compositionally biased region" description="Acidic residues" evidence="5">
    <location>
        <begin position="115"/>
        <end position="128"/>
    </location>
</feature>
<feature type="compositionally biased region" description="Basic and acidic residues" evidence="5">
    <location>
        <begin position="88"/>
        <end position="97"/>
    </location>
</feature>
<dbReference type="PROSITE" id="PS51938">
    <property type="entry name" value="SUZ_C"/>
    <property type="match status" value="1"/>
</dbReference>
<dbReference type="InterPro" id="IPR036390">
    <property type="entry name" value="WH_DNA-bd_sf"/>
</dbReference>
<proteinExistence type="predicted"/>
<dbReference type="InterPro" id="IPR002344">
    <property type="entry name" value="Lupus_La"/>
</dbReference>
<dbReference type="InterPro" id="IPR036388">
    <property type="entry name" value="WH-like_DNA-bd_sf"/>
</dbReference>
<comment type="caution">
    <text evidence="9">The sequence shown here is derived from an EMBL/GenBank/DDBJ whole genome shotgun (WGS) entry which is preliminary data.</text>
</comment>
<organism evidence="9 10">
    <name type="scientific">Polyplax serrata</name>
    <name type="common">Common mouse louse</name>
    <dbReference type="NCBI Taxonomy" id="468196"/>
    <lineage>
        <taxon>Eukaryota</taxon>
        <taxon>Metazoa</taxon>
        <taxon>Ecdysozoa</taxon>
        <taxon>Arthropoda</taxon>
        <taxon>Hexapoda</taxon>
        <taxon>Insecta</taxon>
        <taxon>Pterygota</taxon>
        <taxon>Neoptera</taxon>
        <taxon>Paraneoptera</taxon>
        <taxon>Psocodea</taxon>
        <taxon>Troctomorpha</taxon>
        <taxon>Phthiraptera</taxon>
        <taxon>Anoplura</taxon>
        <taxon>Polyplacidae</taxon>
        <taxon>Polyplax</taxon>
    </lineage>
</organism>
<gene>
    <name evidence="9" type="ORF">RUM43_004287</name>
</gene>
<dbReference type="Gene3D" id="3.30.70.330">
    <property type="match status" value="1"/>
</dbReference>
<evidence type="ECO:0000259" key="7">
    <source>
        <dbReference type="PROSITE" id="PS50961"/>
    </source>
</evidence>
<dbReference type="PROSITE" id="PS50102">
    <property type="entry name" value="RRM"/>
    <property type="match status" value="1"/>
</dbReference>
<dbReference type="Pfam" id="PF05383">
    <property type="entry name" value="La"/>
    <property type="match status" value="1"/>
</dbReference>
<evidence type="ECO:0000259" key="8">
    <source>
        <dbReference type="PROSITE" id="PS51938"/>
    </source>
</evidence>
<dbReference type="InterPro" id="IPR024642">
    <property type="entry name" value="SUZ-C"/>
</dbReference>
<dbReference type="FunFam" id="1.10.10.10:FF:000158">
    <property type="entry name" value="La ribonucleoprotein domain family member 7"/>
    <property type="match status" value="1"/>
</dbReference>
<feature type="domain" description="HTH La-type RNA-binding" evidence="7">
    <location>
        <begin position="123"/>
        <end position="214"/>
    </location>
</feature>
<dbReference type="GO" id="GO:0003729">
    <property type="term" value="F:mRNA binding"/>
    <property type="evidence" value="ECO:0007669"/>
    <property type="project" value="TreeGrafter"/>
</dbReference>
<dbReference type="InterPro" id="IPR006630">
    <property type="entry name" value="La_HTH"/>
</dbReference>
<dbReference type="Gene3D" id="1.10.10.10">
    <property type="entry name" value="Winged helix-like DNA-binding domain superfamily/Winged helix DNA-binding domain"/>
    <property type="match status" value="1"/>
</dbReference>
<evidence type="ECO:0000256" key="1">
    <source>
        <dbReference type="ARBA" id="ARBA00004123"/>
    </source>
</evidence>
<evidence type="ECO:0000313" key="9">
    <source>
        <dbReference type="EMBL" id="KAK6642785.1"/>
    </source>
</evidence>
<evidence type="ECO:0000313" key="10">
    <source>
        <dbReference type="Proteomes" id="UP001372834"/>
    </source>
</evidence>
<dbReference type="GO" id="GO:0005634">
    <property type="term" value="C:nucleus"/>
    <property type="evidence" value="ECO:0007669"/>
    <property type="project" value="UniProtKB-SubCell"/>
</dbReference>
<dbReference type="InterPro" id="IPR012677">
    <property type="entry name" value="Nucleotide-bd_a/b_plait_sf"/>
</dbReference>
<evidence type="ECO:0000256" key="3">
    <source>
        <dbReference type="ARBA" id="ARBA00023242"/>
    </source>
</evidence>
<dbReference type="PRINTS" id="PR00302">
    <property type="entry name" value="LUPUSLA"/>
</dbReference>
<dbReference type="InterPro" id="IPR000504">
    <property type="entry name" value="RRM_dom"/>
</dbReference>
<dbReference type="GO" id="GO:0006396">
    <property type="term" value="P:RNA processing"/>
    <property type="evidence" value="ECO:0007669"/>
    <property type="project" value="InterPro"/>
</dbReference>
<dbReference type="Pfam" id="PF12901">
    <property type="entry name" value="SUZ-C"/>
    <property type="match status" value="1"/>
</dbReference>
<evidence type="ECO:0000256" key="2">
    <source>
        <dbReference type="ARBA" id="ARBA00022884"/>
    </source>
</evidence>
<dbReference type="SUPFAM" id="SSF54928">
    <property type="entry name" value="RNA-binding domain, RBD"/>
    <property type="match status" value="1"/>
</dbReference>
<feature type="region of interest" description="Disordered" evidence="5">
    <location>
        <begin position="333"/>
        <end position="367"/>
    </location>
</feature>
<dbReference type="InterPro" id="IPR035979">
    <property type="entry name" value="RBD_domain_sf"/>
</dbReference>
<accession>A0AAN8SC40</accession>
<comment type="subcellular location">
    <subcellularLocation>
        <location evidence="1">Nucleus</location>
    </subcellularLocation>
</comment>
<sequence>MENPVVVEFLPPVNELQIIEESDMENTTSDTTCLLSKKDLQGKENIDGTDSDVCLNYDSESNEKEVEHSSDENLHCPDQETSDSDSNGSHENEKDSGCEVSGNQIISKVAKGEKSEEEETPFEPPDEELANRIMNQVEFYFSDENITRDAFLLKHVKRNKEGYVSLKLISSFKRVKHLAKDWRVVAYALQKSTKLEVNEAQTKLRRVDPLPLLDQTTPSRTVVAINLPMEKPTIENVVEMFREYGEISLIRILRPGNPLPAEIRSFANKHPEIMDSVSALIEFERTESAKAAIEQLGTDGQGGMQVIELNAPVGDKKKRTQSKKTAVSKLMEGELSSSCQSSSEAEGDARFYRRRSSSPTPIRSADIPRLQRRFSANRDLGTNFTCYDSVRDRLSSCTCCKHFERRYSSSGSGYESPTQGNFRHFSMGKELQEGGYQIPALRRFSGIESCCMLRRCSRDSGSDSSGSFPRVHDLSRRYSRDSISSNESGFQRRFSRDSVSSDGMGNYRRLSRDSVGSDVFAPAFLSRSNSKDIIEMPRRSSFGAPSGCSHHPLIHSGSRTSFHGQSTCSSNCTSHLPDNVVRMPKGPDGSKGFVVPQ</sequence>
<keyword evidence="2 4" id="KW-0694">RNA-binding</keyword>
<dbReference type="AlphaFoldDB" id="A0AAN8SC40"/>
<dbReference type="PANTHER" id="PTHR22792">
    <property type="entry name" value="LUPUS LA PROTEIN-RELATED"/>
    <property type="match status" value="1"/>
</dbReference>
<name>A0AAN8SC40_POLSC</name>
<evidence type="ECO:0000256" key="4">
    <source>
        <dbReference type="PROSITE-ProRule" id="PRU00332"/>
    </source>
</evidence>
<feature type="region of interest" description="Disordered" evidence="5">
    <location>
        <begin position="37"/>
        <end position="103"/>
    </location>
</feature>
<dbReference type="SUPFAM" id="SSF46785">
    <property type="entry name" value="Winged helix' DNA-binding domain"/>
    <property type="match status" value="1"/>
</dbReference>
<feature type="region of interest" description="Disordered" evidence="5">
    <location>
        <begin position="109"/>
        <end position="128"/>
    </location>
</feature>
<keyword evidence="3" id="KW-0539">Nucleus</keyword>